<dbReference type="RefSeq" id="WP_014160220.1">
    <property type="nucleotide sequence ID" value="NC_016147.2"/>
</dbReference>
<dbReference type="KEGG" id="psd:DSC_06965"/>
<dbReference type="OrthoDB" id="5988444at2"/>
<dbReference type="Proteomes" id="UP000005870">
    <property type="component" value="Chromosome"/>
</dbReference>
<accession>G7USH2</accession>
<evidence type="ECO:0000313" key="3">
    <source>
        <dbReference type="EMBL" id="AER56044.1"/>
    </source>
</evidence>
<organism evidence="3 4">
    <name type="scientific">Pseudoxanthomonas spadix (strain BD-a59)</name>
    <dbReference type="NCBI Taxonomy" id="1045855"/>
    <lineage>
        <taxon>Bacteria</taxon>
        <taxon>Pseudomonadati</taxon>
        <taxon>Pseudomonadota</taxon>
        <taxon>Gammaproteobacteria</taxon>
        <taxon>Lysobacterales</taxon>
        <taxon>Lysobacteraceae</taxon>
        <taxon>Pseudoxanthomonas</taxon>
    </lineage>
</organism>
<feature type="signal peptide" evidence="2">
    <location>
        <begin position="1"/>
        <end position="18"/>
    </location>
</feature>
<name>G7USH2_PSEUP</name>
<proteinExistence type="predicted"/>
<reference evidence="3 4" key="1">
    <citation type="journal article" date="2012" name="J. Bacteriol.">
        <title>Complete Genome Sequence of the BTEX-Degrading Bacterium Pseudoxanthomonas spadix BD-a59.</title>
        <authorList>
            <person name="Lee S.H."/>
            <person name="Jin H.M."/>
            <person name="Lee H.J."/>
            <person name="Kim J.M."/>
            <person name="Jeon C.O."/>
        </authorList>
    </citation>
    <scope>NUCLEOTIDE SEQUENCE [LARGE SCALE GENOMIC DNA]</scope>
    <source>
        <strain evidence="3 4">BD-a59</strain>
    </source>
</reference>
<dbReference type="HOGENOM" id="CLU_1711738_0_0_6"/>
<evidence type="ECO:0008006" key="5">
    <source>
        <dbReference type="Google" id="ProtNLM"/>
    </source>
</evidence>
<evidence type="ECO:0000256" key="2">
    <source>
        <dbReference type="SAM" id="SignalP"/>
    </source>
</evidence>
<dbReference type="EMBL" id="CP003093">
    <property type="protein sequence ID" value="AER56044.1"/>
    <property type="molecule type" value="Genomic_DNA"/>
</dbReference>
<sequence>MTVLRLSLLAVTVALALAACKPADAPQASTPPQTKATTTPAATTPGTDATSAVDQAPAAEVTDKAGVVIDAKALAGEFEGNGSTLILEADGAYTQTLNAGGAQLSSSGTWSAAGPGLLLLDPQDKAAQDVHFEVVSADELHSQDGTYTFKRAR</sequence>
<feature type="compositionally biased region" description="Low complexity" evidence="1">
    <location>
        <begin position="23"/>
        <end position="52"/>
    </location>
</feature>
<gene>
    <name evidence="3" type="ordered locus">DSC_06965</name>
</gene>
<keyword evidence="2" id="KW-0732">Signal</keyword>
<evidence type="ECO:0000313" key="4">
    <source>
        <dbReference type="Proteomes" id="UP000005870"/>
    </source>
</evidence>
<feature type="chain" id="PRO_5003504385" description="Copper resistance protein NlpE" evidence="2">
    <location>
        <begin position="19"/>
        <end position="153"/>
    </location>
</feature>
<feature type="region of interest" description="Disordered" evidence="1">
    <location>
        <begin position="23"/>
        <end position="58"/>
    </location>
</feature>
<dbReference type="AlphaFoldDB" id="G7USH2"/>
<evidence type="ECO:0000256" key="1">
    <source>
        <dbReference type="SAM" id="MobiDB-lite"/>
    </source>
</evidence>
<keyword evidence="4" id="KW-1185">Reference proteome</keyword>
<dbReference type="STRING" id="1045855.DSC_06965"/>
<dbReference type="PROSITE" id="PS51257">
    <property type="entry name" value="PROKAR_LIPOPROTEIN"/>
    <property type="match status" value="1"/>
</dbReference>
<protein>
    <recommendedName>
        <fullName evidence="5">Copper resistance protein NlpE</fullName>
    </recommendedName>
</protein>